<keyword evidence="3" id="KW-1133">Transmembrane helix</keyword>
<sequence>MPELTRKPKKPWYKRISRLILIFVVLIIVVGIVLTVRGLKERSKITNFEYLRQSATAEIGTVSKTISTQGEIVPDERIKLSFLVPGKLTEVNYVIGDYVEKGDILMKIDGGSFAAKKDQELVAPIDGRIVDIKTVTDTPVALEEAVVEMVSRGTHISLSVSDRDVIHLRKDQSATIRILAYVDERTFPGTVTFVDVQKRTAVSSVSEGRAGDSTGSGYTVNVAMKDVPAEIAGVLGLEAQVEIAVDRKENVLALELGAVQYDVDDKPFVYVLPELTESFIMQAQQVADITELLEKKTIEVGFVGDEKAEVLSGLQAGESVLVYVPQKEFSPSF</sequence>
<dbReference type="InterPro" id="IPR011053">
    <property type="entry name" value="Single_hybrid_motif"/>
</dbReference>
<dbReference type="Proteomes" id="UP000176952">
    <property type="component" value="Unassembled WGS sequence"/>
</dbReference>
<evidence type="ECO:0000256" key="1">
    <source>
        <dbReference type="ARBA" id="ARBA00004196"/>
    </source>
</evidence>
<dbReference type="Gene3D" id="2.40.30.170">
    <property type="match status" value="1"/>
</dbReference>
<feature type="transmembrane region" description="Helical" evidence="3">
    <location>
        <begin position="20"/>
        <end position="39"/>
    </location>
</feature>
<keyword evidence="2" id="KW-0175">Coiled coil</keyword>
<dbReference type="InterPro" id="IPR058625">
    <property type="entry name" value="MdtA-like_BSH"/>
</dbReference>
<dbReference type="Gene3D" id="2.40.420.20">
    <property type="match status" value="1"/>
</dbReference>
<accession>A0A1G2B418</accession>
<evidence type="ECO:0000259" key="4">
    <source>
        <dbReference type="Pfam" id="PF25917"/>
    </source>
</evidence>
<comment type="caution">
    <text evidence="5">The sequence shown here is derived from an EMBL/GenBank/DDBJ whole genome shotgun (WGS) entry which is preliminary data.</text>
</comment>
<evidence type="ECO:0000313" key="5">
    <source>
        <dbReference type="EMBL" id="OGY82960.1"/>
    </source>
</evidence>
<dbReference type="STRING" id="1798542.A3F54_04630"/>
<evidence type="ECO:0000313" key="6">
    <source>
        <dbReference type="Proteomes" id="UP000176952"/>
    </source>
</evidence>
<comment type="subcellular location">
    <subcellularLocation>
        <location evidence="1">Cell envelope</location>
    </subcellularLocation>
</comment>
<protein>
    <recommendedName>
        <fullName evidence="4">Multidrug resistance protein MdtA-like barrel-sandwich hybrid domain-containing protein</fullName>
    </recommendedName>
</protein>
<reference evidence="5 6" key="1">
    <citation type="journal article" date="2016" name="Nat. Commun.">
        <title>Thousands of microbial genomes shed light on interconnected biogeochemical processes in an aquifer system.</title>
        <authorList>
            <person name="Anantharaman K."/>
            <person name="Brown C.T."/>
            <person name="Hug L.A."/>
            <person name="Sharon I."/>
            <person name="Castelle C.J."/>
            <person name="Probst A.J."/>
            <person name="Thomas B.C."/>
            <person name="Singh A."/>
            <person name="Wilkins M.J."/>
            <person name="Karaoz U."/>
            <person name="Brodie E.L."/>
            <person name="Williams K.H."/>
            <person name="Hubbard S.S."/>
            <person name="Banfield J.F."/>
        </authorList>
    </citation>
    <scope>NUCLEOTIDE SEQUENCE [LARGE SCALE GENOMIC DNA]</scope>
</reference>
<proteinExistence type="predicted"/>
<dbReference type="InterPro" id="IPR050465">
    <property type="entry name" value="UPF0194_transport"/>
</dbReference>
<keyword evidence="3" id="KW-0472">Membrane</keyword>
<evidence type="ECO:0000256" key="2">
    <source>
        <dbReference type="ARBA" id="ARBA00023054"/>
    </source>
</evidence>
<organism evidence="5 6">
    <name type="scientific">Candidatus Kerfeldbacteria bacterium RIFCSPHIGHO2_12_FULL_48_17</name>
    <dbReference type="NCBI Taxonomy" id="1798542"/>
    <lineage>
        <taxon>Bacteria</taxon>
        <taxon>Candidatus Kerfeldiibacteriota</taxon>
    </lineage>
</organism>
<dbReference type="EMBL" id="MHKD01000024">
    <property type="protein sequence ID" value="OGY82960.1"/>
    <property type="molecule type" value="Genomic_DNA"/>
</dbReference>
<gene>
    <name evidence="5" type="ORF">A3F54_04630</name>
</gene>
<dbReference type="AlphaFoldDB" id="A0A1G2B418"/>
<feature type="domain" description="Multidrug resistance protein MdtA-like barrel-sandwich hybrid" evidence="4">
    <location>
        <begin position="84"/>
        <end position="134"/>
    </location>
</feature>
<evidence type="ECO:0000256" key="3">
    <source>
        <dbReference type="SAM" id="Phobius"/>
    </source>
</evidence>
<name>A0A1G2B418_9BACT</name>
<dbReference type="GO" id="GO:0030313">
    <property type="term" value="C:cell envelope"/>
    <property type="evidence" value="ECO:0007669"/>
    <property type="project" value="UniProtKB-SubCell"/>
</dbReference>
<dbReference type="PANTHER" id="PTHR32347">
    <property type="entry name" value="EFFLUX SYSTEM COMPONENT YKNX-RELATED"/>
    <property type="match status" value="1"/>
</dbReference>
<dbReference type="Pfam" id="PF25917">
    <property type="entry name" value="BSH_RND"/>
    <property type="match status" value="1"/>
</dbReference>
<dbReference type="SUPFAM" id="SSF51230">
    <property type="entry name" value="Single hybrid motif"/>
    <property type="match status" value="1"/>
</dbReference>
<dbReference type="Gene3D" id="2.40.50.100">
    <property type="match status" value="1"/>
</dbReference>
<keyword evidence="3" id="KW-0812">Transmembrane</keyword>